<evidence type="ECO:0000313" key="13">
    <source>
        <dbReference type="EMBL" id="ACE84327.1"/>
    </source>
</evidence>
<keyword evidence="8" id="KW-0798">TonB box</keyword>
<dbReference type="PANTHER" id="PTHR32552">
    <property type="entry name" value="FERRICHROME IRON RECEPTOR-RELATED"/>
    <property type="match status" value="1"/>
</dbReference>
<dbReference type="KEGG" id="cja:CJA_2267"/>
<evidence type="ECO:0000256" key="5">
    <source>
        <dbReference type="ARBA" id="ARBA00022692"/>
    </source>
</evidence>
<keyword evidence="13" id="KW-0675">Receptor</keyword>
<keyword evidence="7" id="KW-0406">Ion transport</keyword>
<dbReference type="InterPro" id="IPR036942">
    <property type="entry name" value="Beta-barrel_TonB_sf"/>
</dbReference>
<dbReference type="Gene3D" id="2.170.130.10">
    <property type="entry name" value="TonB-dependent receptor, plug domain"/>
    <property type="match status" value="1"/>
</dbReference>
<dbReference type="AlphaFoldDB" id="B3PJF5"/>
<dbReference type="Gene3D" id="2.40.170.20">
    <property type="entry name" value="TonB-dependent receptor, beta-barrel domain"/>
    <property type="match status" value="1"/>
</dbReference>
<dbReference type="RefSeq" id="WP_012487867.1">
    <property type="nucleotide sequence ID" value="NC_010995.1"/>
</dbReference>
<evidence type="ECO:0000256" key="1">
    <source>
        <dbReference type="ARBA" id="ARBA00004571"/>
    </source>
</evidence>
<keyword evidence="14" id="KW-1185">Reference proteome</keyword>
<comment type="subcellular location">
    <subcellularLocation>
        <location evidence="1">Cell outer membrane</location>
        <topology evidence="1">Multi-pass membrane protein</topology>
    </subcellularLocation>
</comment>
<keyword evidence="4" id="KW-0410">Iron transport</keyword>
<name>B3PJF5_CELJU</name>
<evidence type="ECO:0000256" key="8">
    <source>
        <dbReference type="ARBA" id="ARBA00023077"/>
    </source>
</evidence>
<evidence type="ECO:0000256" key="7">
    <source>
        <dbReference type="ARBA" id="ARBA00023065"/>
    </source>
</evidence>
<dbReference type="Pfam" id="PF07715">
    <property type="entry name" value="Plug"/>
    <property type="match status" value="1"/>
</dbReference>
<keyword evidence="9" id="KW-0472">Membrane</keyword>
<protein>
    <submittedName>
        <fullName evidence="13">Putative TonB dependent receptor</fullName>
    </submittedName>
</protein>
<keyword evidence="11" id="KW-0732">Signal</keyword>
<feature type="signal peptide" evidence="11">
    <location>
        <begin position="1"/>
        <end position="35"/>
    </location>
</feature>
<keyword evidence="3" id="KW-1134">Transmembrane beta strand</keyword>
<dbReference type="GO" id="GO:0006826">
    <property type="term" value="P:iron ion transport"/>
    <property type="evidence" value="ECO:0007669"/>
    <property type="project" value="UniProtKB-KW"/>
</dbReference>
<evidence type="ECO:0000256" key="6">
    <source>
        <dbReference type="ARBA" id="ARBA00023004"/>
    </source>
</evidence>
<accession>B3PJF5</accession>
<keyword evidence="5" id="KW-0812">Transmembrane</keyword>
<evidence type="ECO:0000256" key="9">
    <source>
        <dbReference type="ARBA" id="ARBA00023136"/>
    </source>
</evidence>
<evidence type="ECO:0000256" key="11">
    <source>
        <dbReference type="SAM" id="SignalP"/>
    </source>
</evidence>
<dbReference type="eggNOG" id="COG1629">
    <property type="taxonomic scope" value="Bacteria"/>
</dbReference>
<dbReference type="PROSITE" id="PS00430">
    <property type="entry name" value="TONB_DEPENDENT_REC_1"/>
    <property type="match status" value="1"/>
</dbReference>
<dbReference type="STRING" id="498211.CJA_2267"/>
<evidence type="ECO:0000256" key="3">
    <source>
        <dbReference type="ARBA" id="ARBA00022452"/>
    </source>
</evidence>
<feature type="domain" description="TonB-dependent receptor plug" evidence="12">
    <location>
        <begin position="81"/>
        <end position="175"/>
    </location>
</feature>
<dbReference type="HOGENOM" id="CLU_010447_0_0_6"/>
<keyword evidence="10" id="KW-0998">Cell outer membrane</keyword>
<evidence type="ECO:0000313" key="14">
    <source>
        <dbReference type="Proteomes" id="UP000001036"/>
    </source>
</evidence>
<dbReference type="InterPro" id="IPR039426">
    <property type="entry name" value="TonB-dep_rcpt-like"/>
</dbReference>
<dbReference type="InterPro" id="IPR010916">
    <property type="entry name" value="TonB_box_CS"/>
</dbReference>
<evidence type="ECO:0000256" key="10">
    <source>
        <dbReference type="ARBA" id="ARBA00023237"/>
    </source>
</evidence>
<dbReference type="GO" id="GO:0009279">
    <property type="term" value="C:cell outer membrane"/>
    <property type="evidence" value="ECO:0007669"/>
    <property type="project" value="UniProtKB-SubCell"/>
</dbReference>
<evidence type="ECO:0000259" key="12">
    <source>
        <dbReference type="Pfam" id="PF07715"/>
    </source>
</evidence>
<gene>
    <name evidence="13" type="ordered locus">CJA_2267</name>
</gene>
<reference evidence="13 14" key="1">
    <citation type="journal article" date="2008" name="J. Bacteriol.">
        <title>Insights into plant cell wall degradation from the genome sequence of the soil bacterium Cellvibrio japonicus.</title>
        <authorList>
            <person name="Deboy R.T."/>
            <person name="Mongodin E.F."/>
            <person name="Fouts D.E."/>
            <person name="Tailford L.E."/>
            <person name="Khouri H."/>
            <person name="Emerson J.B."/>
            <person name="Mohamoud Y."/>
            <person name="Watkins K."/>
            <person name="Henrissat B."/>
            <person name="Gilbert H.J."/>
            <person name="Nelson K.E."/>
        </authorList>
    </citation>
    <scope>NUCLEOTIDE SEQUENCE [LARGE SCALE GENOMIC DNA]</scope>
    <source>
        <strain evidence="13 14">Ueda107</strain>
    </source>
</reference>
<keyword evidence="2" id="KW-0813">Transport</keyword>
<feature type="chain" id="PRO_5002796639" evidence="11">
    <location>
        <begin position="36"/>
        <end position="884"/>
    </location>
</feature>
<dbReference type="eggNOG" id="COG4774">
    <property type="taxonomic scope" value="Bacteria"/>
</dbReference>
<dbReference type="EMBL" id="CP000934">
    <property type="protein sequence ID" value="ACE84327.1"/>
    <property type="molecule type" value="Genomic_DNA"/>
</dbReference>
<proteinExistence type="predicted"/>
<organism evidence="13 14">
    <name type="scientific">Cellvibrio japonicus (strain Ueda107)</name>
    <name type="common">Pseudomonas fluorescens subsp. cellulosa</name>
    <dbReference type="NCBI Taxonomy" id="498211"/>
    <lineage>
        <taxon>Bacteria</taxon>
        <taxon>Pseudomonadati</taxon>
        <taxon>Pseudomonadota</taxon>
        <taxon>Gammaproteobacteria</taxon>
        <taxon>Cellvibrionales</taxon>
        <taxon>Cellvibrionaceae</taxon>
        <taxon>Cellvibrio</taxon>
    </lineage>
</organism>
<dbReference type="InterPro" id="IPR012910">
    <property type="entry name" value="Plug_dom"/>
</dbReference>
<dbReference type="InterPro" id="IPR037066">
    <property type="entry name" value="Plug_dom_sf"/>
</dbReference>
<dbReference type="PANTHER" id="PTHR32552:SF81">
    <property type="entry name" value="TONB-DEPENDENT OUTER MEMBRANE RECEPTOR"/>
    <property type="match status" value="1"/>
</dbReference>
<evidence type="ECO:0000256" key="4">
    <source>
        <dbReference type="ARBA" id="ARBA00022496"/>
    </source>
</evidence>
<keyword evidence="6" id="KW-0408">Iron</keyword>
<dbReference type="Proteomes" id="UP000001036">
    <property type="component" value="Chromosome"/>
</dbReference>
<sequence length="884" mass="98318">MSAKLFLNPRDKSFSHTLLYSAVVLSVFSAGAVVAQVDDRKKTQESKTLETVIVHGNKVNSADDVLPGRKVRGIYGTETSVVDTPRSVSQINAEQLAKDPIFSADDLIKYTPGLTKGGGQNAGIAPIFRAQGSEVFQDGQRGYSVRHPANLNAYEGADIVAGPSSVVFGSATGSGGYINYLTKKPKFDQQQTRINGVLGTWVPDGDSRSGSRVTLDTTGPISEDLAYRVSITRQRWEDYYDNVESNFDAYYGAIAWQPSSNFRLDWNVSYDDYFDWNITHGWNRASQELVDSSQYWAGRATPIIQNGSNYWSPVFATGAADSTVLGWVRRSRDTATGKYLVVEDSFQTTSPNTLQSPGVVRGWIYDPTLAGNELVKLSPQVSQRAEDQNTSERTKSQLRLQWDLAANISLVNSTYFQDSADTTDATATFQVQSKDKIVDNRTEFLWKGEYNLFNLSVVHDTNTGVIYRNEKNRSIAANNSFFHINAYDISLDTSTKSPQYLFGITDLNPAGGNAAWIGENAGVRVYSEYFGYLNFPGMVAIENGKKLYAETYASYTSQADWTTVTAFTQHNFLFENRYGLNLGASRSYVDASIKNPLADLDPQGRERKDSDSYSLYAGQVSLYVKPTENSSVYVTYDRSIAINTGGFASTLSWGANSTANPNGANELNDLAFDSLSELYEVGYKTNIGDNLFWSIAWFEQARDTNPDQFNNIARFHVTGVESVLRYQFSEQLRSGLNLTKIEGYNEYQSQAGFAPRGFVADGSTVFSDNNVLNLLPAGRFDAVQIPEYTLSGFVDYRFTSGFGVELSAWWTSDWYVNLSKTVKIPNEFNIDSTFYYRADNWSAALQVLNLTDELNFVNGLSAPTNTFLQPMRGRSVQAQFEYKF</sequence>
<evidence type="ECO:0000256" key="2">
    <source>
        <dbReference type="ARBA" id="ARBA00022448"/>
    </source>
</evidence>
<dbReference type="SUPFAM" id="SSF56935">
    <property type="entry name" value="Porins"/>
    <property type="match status" value="1"/>
</dbReference>